<dbReference type="AlphaFoldDB" id="A0A9P0M058"/>
<accession>A0A9P0M058</accession>
<dbReference type="Proteomes" id="UP001152888">
    <property type="component" value="Unassembled WGS sequence"/>
</dbReference>
<name>A0A9P0M058_ACAOB</name>
<sequence length="17" mass="1857">MSGTLCVLLEKCCLSRT</sequence>
<gene>
    <name evidence="1" type="ORF">ACAOBT_LOCUS28879</name>
</gene>
<proteinExistence type="predicted"/>
<protein>
    <submittedName>
        <fullName evidence="1">Uncharacterized protein</fullName>
    </submittedName>
</protein>
<dbReference type="EMBL" id="CAKOFQ010007666">
    <property type="protein sequence ID" value="CAH2006043.1"/>
    <property type="molecule type" value="Genomic_DNA"/>
</dbReference>
<evidence type="ECO:0000313" key="1">
    <source>
        <dbReference type="EMBL" id="CAH2006043.1"/>
    </source>
</evidence>
<keyword evidence="2" id="KW-1185">Reference proteome</keyword>
<comment type="caution">
    <text evidence="1">The sequence shown here is derived from an EMBL/GenBank/DDBJ whole genome shotgun (WGS) entry which is preliminary data.</text>
</comment>
<organism evidence="1 2">
    <name type="scientific">Acanthoscelides obtectus</name>
    <name type="common">Bean weevil</name>
    <name type="synonym">Bruchus obtectus</name>
    <dbReference type="NCBI Taxonomy" id="200917"/>
    <lineage>
        <taxon>Eukaryota</taxon>
        <taxon>Metazoa</taxon>
        <taxon>Ecdysozoa</taxon>
        <taxon>Arthropoda</taxon>
        <taxon>Hexapoda</taxon>
        <taxon>Insecta</taxon>
        <taxon>Pterygota</taxon>
        <taxon>Neoptera</taxon>
        <taxon>Endopterygota</taxon>
        <taxon>Coleoptera</taxon>
        <taxon>Polyphaga</taxon>
        <taxon>Cucujiformia</taxon>
        <taxon>Chrysomeloidea</taxon>
        <taxon>Chrysomelidae</taxon>
        <taxon>Bruchinae</taxon>
        <taxon>Bruchini</taxon>
        <taxon>Acanthoscelides</taxon>
    </lineage>
</organism>
<evidence type="ECO:0000313" key="2">
    <source>
        <dbReference type="Proteomes" id="UP001152888"/>
    </source>
</evidence>
<reference evidence="1" key="1">
    <citation type="submission" date="2022-03" db="EMBL/GenBank/DDBJ databases">
        <authorList>
            <person name="Sayadi A."/>
        </authorList>
    </citation>
    <scope>NUCLEOTIDE SEQUENCE</scope>
</reference>